<accession>A0A840ICX1</accession>
<protein>
    <recommendedName>
        <fullName evidence="3">Ig-like domain-containing protein</fullName>
    </recommendedName>
</protein>
<feature type="domain" description="Ig-like" evidence="3">
    <location>
        <begin position="372"/>
        <end position="461"/>
    </location>
</feature>
<name>A0A840ICX1_9ACTN</name>
<dbReference type="PROSITE" id="PS50835">
    <property type="entry name" value="IG_LIKE"/>
    <property type="match status" value="2"/>
</dbReference>
<dbReference type="InterPro" id="IPR007110">
    <property type="entry name" value="Ig-like_dom"/>
</dbReference>
<feature type="compositionally biased region" description="Gly residues" evidence="1">
    <location>
        <begin position="180"/>
        <end position="192"/>
    </location>
</feature>
<comment type="caution">
    <text evidence="4">The sequence shown here is derived from an EMBL/GenBank/DDBJ whole genome shotgun (WGS) entry which is preliminary data.</text>
</comment>
<sequence length="572" mass="53185">MPRIRSSVAALAAIAAGSALAAAPAVAAPVQVPFTLSGGPQHWTVPEGVTEATFTLQGGAGGAAATGGAGGVGAAVRATLAVTPGERLTIIVGGQPTLLAPGFNGGGDAGTGGIGPAAGAGGGATTILSSSGANLLVAAGGGGGGANGAGGPSAGAGGDGGAGGAAGAAGTASGVLTAGGGGQPDGAGGAAGAGDIAGEPGETATTATGGAGATLTVASAGGNGGGGGGGVVGGGGGGAGGSDDGPPAIGAGGGGGAGGQSFVTASATNSSISTAAQHGDGVAVISYEPLDVPAAITQPTLSGVAQVGRALTCELGTWSGSPSLAVAWLRDGAPIAGAGNATHTLVAEDAGKQIACQVTATNSAGTTIARSPAITVPLGTGPINATAPTIRGTSAIGERLTCETGTWVGTPTFAYVWLRNGRAIAGQTREAYTLVRADAGQSIQCAVTATIGGESVTATTAMVGGPARLVILSTTALVSRTGAVTVKVACFGPTDCVIPRMTATSGQVIARGGARTVRSGNSSRYRINLGRRGLTKLRRTASSIPVRFVSAPNGGYGGNARISFVALRGTTG</sequence>
<organism evidence="4 5">
    <name type="scientific">Conexibacter arvalis</name>
    <dbReference type="NCBI Taxonomy" id="912552"/>
    <lineage>
        <taxon>Bacteria</taxon>
        <taxon>Bacillati</taxon>
        <taxon>Actinomycetota</taxon>
        <taxon>Thermoleophilia</taxon>
        <taxon>Solirubrobacterales</taxon>
        <taxon>Conexibacteraceae</taxon>
        <taxon>Conexibacter</taxon>
    </lineage>
</organism>
<feature type="signal peptide" evidence="2">
    <location>
        <begin position="1"/>
        <end position="21"/>
    </location>
</feature>
<dbReference type="Proteomes" id="UP000585272">
    <property type="component" value="Unassembled WGS sequence"/>
</dbReference>
<reference evidence="4 5" key="1">
    <citation type="submission" date="2020-08" db="EMBL/GenBank/DDBJ databases">
        <title>Genomic Encyclopedia of Archaeal and Bacterial Type Strains, Phase II (KMG-II): from individual species to whole genera.</title>
        <authorList>
            <person name="Goeker M."/>
        </authorList>
    </citation>
    <scope>NUCLEOTIDE SEQUENCE [LARGE SCALE GENOMIC DNA]</scope>
    <source>
        <strain evidence="4 5">DSM 23288</strain>
    </source>
</reference>
<feature type="chain" id="PRO_5039731810" description="Ig-like domain-containing protein" evidence="2">
    <location>
        <begin position="22"/>
        <end position="572"/>
    </location>
</feature>
<evidence type="ECO:0000313" key="4">
    <source>
        <dbReference type="EMBL" id="MBB4662091.1"/>
    </source>
</evidence>
<evidence type="ECO:0000256" key="2">
    <source>
        <dbReference type="SAM" id="SignalP"/>
    </source>
</evidence>
<evidence type="ECO:0000313" key="5">
    <source>
        <dbReference type="Proteomes" id="UP000585272"/>
    </source>
</evidence>
<keyword evidence="2" id="KW-0732">Signal</keyword>
<feature type="region of interest" description="Disordered" evidence="1">
    <location>
        <begin position="235"/>
        <end position="257"/>
    </location>
</feature>
<gene>
    <name evidence="4" type="ORF">BDZ31_001664</name>
</gene>
<feature type="region of interest" description="Disordered" evidence="1">
    <location>
        <begin position="180"/>
        <end position="209"/>
    </location>
</feature>
<keyword evidence="5" id="KW-1185">Reference proteome</keyword>
<feature type="domain" description="Ig-like" evidence="3">
    <location>
        <begin position="293"/>
        <end position="369"/>
    </location>
</feature>
<dbReference type="RefSeq" id="WP_183340807.1">
    <property type="nucleotide sequence ID" value="NZ_JACHNU010000001.1"/>
</dbReference>
<dbReference type="Gene3D" id="2.60.40.2700">
    <property type="match status" value="2"/>
</dbReference>
<dbReference type="AlphaFoldDB" id="A0A840ICX1"/>
<feature type="compositionally biased region" description="Low complexity" evidence="1">
    <location>
        <begin position="193"/>
        <end position="209"/>
    </location>
</feature>
<dbReference type="EMBL" id="JACHNU010000001">
    <property type="protein sequence ID" value="MBB4662091.1"/>
    <property type="molecule type" value="Genomic_DNA"/>
</dbReference>
<evidence type="ECO:0000259" key="3">
    <source>
        <dbReference type="PROSITE" id="PS50835"/>
    </source>
</evidence>
<proteinExistence type="predicted"/>
<evidence type="ECO:0000256" key="1">
    <source>
        <dbReference type="SAM" id="MobiDB-lite"/>
    </source>
</evidence>